<feature type="compositionally biased region" description="Basic and acidic residues" evidence="5">
    <location>
        <begin position="297"/>
        <end position="310"/>
    </location>
</feature>
<feature type="region of interest" description="Disordered" evidence="5">
    <location>
        <begin position="803"/>
        <end position="828"/>
    </location>
</feature>
<dbReference type="InterPro" id="IPR050958">
    <property type="entry name" value="Cell_Adh-Cytoskel_Orgn"/>
</dbReference>
<feature type="compositionally biased region" description="Polar residues" evidence="5">
    <location>
        <begin position="477"/>
        <end position="486"/>
    </location>
</feature>
<evidence type="ECO:0000313" key="8">
    <source>
        <dbReference type="Proteomes" id="UP001328107"/>
    </source>
</evidence>
<feature type="domain" description="Ig-like" evidence="6">
    <location>
        <begin position="5"/>
        <end position="97"/>
    </location>
</feature>
<feature type="compositionally biased region" description="Basic and acidic residues" evidence="5">
    <location>
        <begin position="506"/>
        <end position="515"/>
    </location>
</feature>
<evidence type="ECO:0000256" key="3">
    <source>
        <dbReference type="ARBA" id="ARBA00023157"/>
    </source>
</evidence>
<dbReference type="InterPro" id="IPR003598">
    <property type="entry name" value="Ig_sub2"/>
</dbReference>
<feature type="compositionally biased region" description="Basic and acidic residues" evidence="5">
    <location>
        <begin position="709"/>
        <end position="729"/>
    </location>
</feature>
<feature type="region of interest" description="Disordered" evidence="5">
    <location>
        <begin position="655"/>
        <end position="681"/>
    </location>
</feature>
<name>A0AAN5CQK0_9BILA</name>
<evidence type="ECO:0000256" key="1">
    <source>
        <dbReference type="ARBA" id="ARBA00022729"/>
    </source>
</evidence>
<evidence type="ECO:0000313" key="7">
    <source>
        <dbReference type="EMBL" id="GMR48821.1"/>
    </source>
</evidence>
<dbReference type="PANTHER" id="PTHR45080">
    <property type="entry name" value="CONTACTIN 5"/>
    <property type="match status" value="1"/>
</dbReference>
<feature type="compositionally biased region" description="Low complexity" evidence="5">
    <location>
        <begin position="529"/>
        <end position="543"/>
    </location>
</feature>
<feature type="domain" description="Ig-like" evidence="6">
    <location>
        <begin position="370"/>
        <end position="459"/>
    </location>
</feature>
<comment type="caution">
    <text evidence="7">The sequence shown here is derived from an EMBL/GenBank/DDBJ whole genome shotgun (WGS) entry which is preliminary data.</text>
</comment>
<evidence type="ECO:0000259" key="6">
    <source>
        <dbReference type="PROSITE" id="PS50835"/>
    </source>
</evidence>
<feature type="compositionally biased region" description="Low complexity" evidence="5">
    <location>
        <begin position="656"/>
        <end position="667"/>
    </location>
</feature>
<evidence type="ECO:0000256" key="5">
    <source>
        <dbReference type="SAM" id="MobiDB-lite"/>
    </source>
</evidence>
<evidence type="ECO:0000256" key="2">
    <source>
        <dbReference type="ARBA" id="ARBA00022737"/>
    </source>
</evidence>
<accession>A0AAN5CQK0</accession>
<feature type="domain" description="Ig-like" evidence="6">
    <location>
        <begin position="112"/>
        <end position="205"/>
    </location>
</feature>
<dbReference type="GO" id="GO:0007156">
    <property type="term" value="P:homophilic cell adhesion via plasma membrane adhesion molecules"/>
    <property type="evidence" value="ECO:0007669"/>
    <property type="project" value="TreeGrafter"/>
</dbReference>
<feature type="non-terminal residue" evidence="7">
    <location>
        <position position="841"/>
    </location>
</feature>
<keyword evidence="8" id="KW-1185">Reference proteome</keyword>
<feature type="compositionally biased region" description="Polar residues" evidence="5">
    <location>
        <begin position="812"/>
        <end position="824"/>
    </location>
</feature>
<dbReference type="FunFam" id="2.60.40.10:FF:000032">
    <property type="entry name" value="palladin isoform X1"/>
    <property type="match status" value="1"/>
</dbReference>
<dbReference type="Pfam" id="PF07679">
    <property type="entry name" value="I-set"/>
    <property type="match status" value="3"/>
</dbReference>
<feature type="region of interest" description="Disordered" evidence="5">
    <location>
        <begin position="461"/>
        <end position="625"/>
    </location>
</feature>
<dbReference type="CDD" id="cd00096">
    <property type="entry name" value="Ig"/>
    <property type="match status" value="2"/>
</dbReference>
<proteinExistence type="predicted"/>
<dbReference type="SMART" id="SM00408">
    <property type="entry name" value="IGc2"/>
    <property type="match status" value="3"/>
</dbReference>
<dbReference type="SUPFAM" id="SSF48726">
    <property type="entry name" value="Immunoglobulin"/>
    <property type="match status" value="3"/>
</dbReference>
<dbReference type="PROSITE" id="PS50835">
    <property type="entry name" value="IG_LIKE"/>
    <property type="match status" value="3"/>
</dbReference>
<dbReference type="InterPro" id="IPR003599">
    <property type="entry name" value="Ig_sub"/>
</dbReference>
<keyword evidence="3" id="KW-1015">Disulfide bond</keyword>
<dbReference type="InterPro" id="IPR007110">
    <property type="entry name" value="Ig-like_dom"/>
</dbReference>
<keyword evidence="2" id="KW-0677">Repeat</keyword>
<feature type="compositionally biased region" description="Basic and acidic residues" evidence="5">
    <location>
        <begin position="544"/>
        <end position="585"/>
    </location>
</feature>
<dbReference type="GO" id="GO:0005886">
    <property type="term" value="C:plasma membrane"/>
    <property type="evidence" value="ECO:0007669"/>
    <property type="project" value="TreeGrafter"/>
</dbReference>
<feature type="region of interest" description="Disordered" evidence="5">
    <location>
        <begin position="201"/>
        <end position="365"/>
    </location>
</feature>
<feature type="region of interest" description="Disordered" evidence="5">
    <location>
        <begin position="709"/>
        <end position="742"/>
    </location>
</feature>
<protein>
    <recommendedName>
        <fullName evidence="6">Ig-like domain-containing protein</fullName>
    </recommendedName>
</protein>
<dbReference type="SMART" id="SM00409">
    <property type="entry name" value="IG"/>
    <property type="match status" value="3"/>
</dbReference>
<dbReference type="EMBL" id="BTRK01000004">
    <property type="protein sequence ID" value="GMR48821.1"/>
    <property type="molecule type" value="Genomic_DNA"/>
</dbReference>
<reference evidence="8" key="1">
    <citation type="submission" date="2022-10" db="EMBL/GenBank/DDBJ databases">
        <title>Genome assembly of Pristionchus species.</title>
        <authorList>
            <person name="Yoshida K."/>
            <person name="Sommer R.J."/>
        </authorList>
    </citation>
    <scope>NUCLEOTIDE SEQUENCE [LARGE SCALE GENOMIC DNA]</scope>
    <source>
        <strain evidence="8">RS5460</strain>
    </source>
</reference>
<feature type="compositionally biased region" description="Basic and acidic residues" evidence="5">
    <location>
        <begin position="461"/>
        <end position="472"/>
    </location>
</feature>
<keyword evidence="1" id="KW-0732">Signal</keyword>
<dbReference type="Gene3D" id="2.60.40.10">
    <property type="entry name" value="Immunoglobulins"/>
    <property type="match status" value="3"/>
</dbReference>
<feature type="compositionally biased region" description="Polar residues" evidence="5">
    <location>
        <begin position="350"/>
        <end position="362"/>
    </location>
</feature>
<sequence>MPGAPRFTQKPSIQQTPTGDLLMECSLESDPSPSITWHHNGTPLPPSIRCVQTLSPVGASLYKATLVIKEPNADDGGSYKCNAKNPLGETNANINLNFAGGGGDDSAKSRGPVFVGRPRIIPKDGGSLIIMECTVKSASVPTARWMKEGVPLSIGGIFHEAFTPLGDNTYLCQLEIRGPSESDAGQYRCNIKNDQGETNANLALNFQPPDEEPQERKRPPSRSRRSKSPSVKRDKDNMSPRPPSRGPGGSRPGSPKKQLKSREGTPKKSLRSRTSTPTGEMLSPEDARGAQAGWCSDSRRSSKGSDKMEVDAAAAKRKADSGAAAAAGGKEGLPPSGDKRSRLSSPKPGATTTAPSAESNAANAKFKRAPVVVEPALSKSGKSGDRVVIEVEFQCHSSTTISWFKDGKMISSSSSEYSQSWNGNLARLTINRLMEETTGLFKCAANSDYGEAHSSAMVKMEHTDEEYSHAPRDASPPVSQKSSTASRLAAPEPSDDEISGSLMAPVEKKPSEAGKRGTKSKSRSPAPPSRKTSQAAAAAAAAAAEDRCEREELGGSRRASGVEKEETKAKPEFLLAKERLARVKADSVVPTKKTSTSTLIPGQEILRRTSLVPPDSDDDDDVSEASTISEIHSFVLGKLPGGSLREHFEKHIIDYSTARRPTSPSSRPSKHVSAKVEDRRGGEEFQFRVRNKRVREEVKELRSRIEGKNGEMEKSAKASRLIEESDRSQDYQFRMTRSKGVPASTERIVDDISDSQDYQFRMRKSKGVPSSVEGIDDISQIDELPGSGLTIPEERRRQLMGVGEDSEDEMTESISELPSFSQPLQKGRKRAVEVCTNHSSF</sequence>
<dbReference type="InterPro" id="IPR013783">
    <property type="entry name" value="Ig-like_fold"/>
</dbReference>
<dbReference type="InterPro" id="IPR036179">
    <property type="entry name" value="Ig-like_dom_sf"/>
</dbReference>
<dbReference type="PANTHER" id="PTHR45080:SF8">
    <property type="entry name" value="IG-LIKE DOMAIN-CONTAINING PROTEIN"/>
    <property type="match status" value="1"/>
</dbReference>
<dbReference type="Proteomes" id="UP001328107">
    <property type="component" value="Unassembled WGS sequence"/>
</dbReference>
<keyword evidence="4" id="KW-0393">Immunoglobulin domain</keyword>
<dbReference type="InterPro" id="IPR013098">
    <property type="entry name" value="Ig_I-set"/>
</dbReference>
<evidence type="ECO:0000256" key="4">
    <source>
        <dbReference type="ARBA" id="ARBA00023319"/>
    </source>
</evidence>
<organism evidence="7 8">
    <name type="scientific">Pristionchus mayeri</name>
    <dbReference type="NCBI Taxonomy" id="1317129"/>
    <lineage>
        <taxon>Eukaryota</taxon>
        <taxon>Metazoa</taxon>
        <taxon>Ecdysozoa</taxon>
        <taxon>Nematoda</taxon>
        <taxon>Chromadorea</taxon>
        <taxon>Rhabditida</taxon>
        <taxon>Rhabditina</taxon>
        <taxon>Diplogasteromorpha</taxon>
        <taxon>Diplogasteroidea</taxon>
        <taxon>Neodiplogasteridae</taxon>
        <taxon>Pristionchus</taxon>
    </lineage>
</organism>
<dbReference type="AlphaFoldDB" id="A0AAN5CQK0"/>
<gene>
    <name evidence="7" type="ORF">PMAYCL1PPCAC_19016</name>
</gene>